<feature type="region of interest" description="Disordered" evidence="1">
    <location>
        <begin position="91"/>
        <end position="118"/>
    </location>
</feature>
<name>A0ABV6N381_9PSEU</name>
<evidence type="ECO:0000313" key="3">
    <source>
        <dbReference type="Proteomes" id="UP001589810"/>
    </source>
</evidence>
<sequence>MEIEALTAGVADAPEIDLSRLSVRTQEYYAAILRSPQAAVYQPTDWMRVRDLLTLKDLFYRNEGDPVLILKLAAEIRQLEDRLLFGQKERASAGVRVKPPMKAEEPEESEPDPFAGMD</sequence>
<gene>
    <name evidence="2" type="ORF">ACFFH7_36485</name>
</gene>
<dbReference type="EMBL" id="JBHLUD010000013">
    <property type="protein sequence ID" value="MFC0547056.1"/>
    <property type="molecule type" value="Genomic_DNA"/>
</dbReference>
<evidence type="ECO:0000313" key="2">
    <source>
        <dbReference type="EMBL" id="MFC0547056.1"/>
    </source>
</evidence>
<evidence type="ECO:0008006" key="4">
    <source>
        <dbReference type="Google" id="ProtNLM"/>
    </source>
</evidence>
<organism evidence="2 3">
    <name type="scientific">Kutzneria chonburiensis</name>
    <dbReference type="NCBI Taxonomy" id="1483604"/>
    <lineage>
        <taxon>Bacteria</taxon>
        <taxon>Bacillati</taxon>
        <taxon>Actinomycetota</taxon>
        <taxon>Actinomycetes</taxon>
        <taxon>Pseudonocardiales</taxon>
        <taxon>Pseudonocardiaceae</taxon>
        <taxon>Kutzneria</taxon>
    </lineage>
</organism>
<reference evidence="2 3" key="1">
    <citation type="submission" date="2024-09" db="EMBL/GenBank/DDBJ databases">
        <authorList>
            <person name="Sun Q."/>
            <person name="Mori K."/>
        </authorList>
    </citation>
    <scope>NUCLEOTIDE SEQUENCE [LARGE SCALE GENOMIC DNA]</scope>
    <source>
        <strain evidence="2 3">TBRC 1432</strain>
    </source>
</reference>
<proteinExistence type="predicted"/>
<accession>A0ABV6N381</accession>
<keyword evidence="3" id="KW-1185">Reference proteome</keyword>
<evidence type="ECO:0000256" key="1">
    <source>
        <dbReference type="SAM" id="MobiDB-lite"/>
    </source>
</evidence>
<dbReference type="InterPro" id="IPR057972">
    <property type="entry name" value="Terminase_7"/>
</dbReference>
<comment type="caution">
    <text evidence="2">The sequence shown here is derived from an EMBL/GenBank/DDBJ whole genome shotgun (WGS) entry which is preliminary data.</text>
</comment>
<dbReference type="RefSeq" id="WP_273937288.1">
    <property type="nucleotide sequence ID" value="NZ_CP097263.1"/>
</dbReference>
<dbReference type="Proteomes" id="UP001589810">
    <property type="component" value="Unassembled WGS sequence"/>
</dbReference>
<protein>
    <recommendedName>
        <fullName evidence="4">Terminase small subunit</fullName>
    </recommendedName>
</protein>
<dbReference type="Pfam" id="PF25673">
    <property type="entry name" value="Terminase_7"/>
    <property type="match status" value="1"/>
</dbReference>